<dbReference type="EMBL" id="CP004025">
    <property type="protein sequence ID" value="AGC46280.1"/>
    <property type="molecule type" value="Genomic_DNA"/>
</dbReference>
<evidence type="ECO:0000313" key="3">
    <source>
        <dbReference type="Proteomes" id="UP000011131"/>
    </source>
</evidence>
<evidence type="ECO:0000313" key="2">
    <source>
        <dbReference type="EMBL" id="AGC46280.1"/>
    </source>
</evidence>
<protein>
    <recommendedName>
        <fullName evidence="1">IrrE N-terminal-like domain-containing protein</fullName>
    </recommendedName>
</protein>
<dbReference type="InterPro" id="IPR010359">
    <property type="entry name" value="IrrE_HExxH"/>
</dbReference>
<dbReference type="KEGG" id="msd:MYSTI_04992"/>
<dbReference type="Gene3D" id="1.10.10.2910">
    <property type="match status" value="1"/>
</dbReference>
<reference evidence="2 3" key="1">
    <citation type="journal article" date="2013" name="Genome Announc.">
        <title>Complete genome sequence of Myxococcus stipitatus strain DSM 14675, a fruiting myxobacterium.</title>
        <authorList>
            <person name="Huntley S."/>
            <person name="Kneip S."/>
            <person name="Treuner-Lange A."/>
            <person name="Sogaard-Andersen L."/>
        </authorList>
    </citation>
    <scope>NUCLEOTIDE SEQUENCE [LARGE SCALE GENOMIC DNA]</scope>
    <source>
        <strain evidence="3">DSM 14675 / JCM 12634 / Mx s8</strain>
    </source>
</reference>
<dbReference type="STRING" id="1278073.MYSTI_04992"/>
<dbReference type="Proteomes" id="UP000011131">
    <property type="component" value="Chromosome"/>
</dbReference>
<feature type="domain" description="IrrE N-terminal-like" evidence="1">
    <location>
        <begin position="78"/>
        <end position="109"/>
    </location>
</feature>
<keyword evidence="3" id="KW-1185">Reference proteome</keyword>
<dbReference type="AlphaFoldDB" id="L7UEI0"/>
<organism evidence="2 3">
    <name type="scientific">Myxococcus stipitatus (strain DSM 14675 / JCM 12634 / Mx s8)</name>
    <dbReference type="NCBI Taxonomy" id="1278073"/>
    <lineage>
        <taxon>Bacteria</taxon>
        <taxon>Pseudomonadati</taxon>
        <taxon>Myxococcota</taxon>
        <taxon>Myxococcia</taxon>
        <taxon>Myxococcales</taxon>
        <taxon>Cystobacterineae</taxon>
        <taxon>Myxococcaceae</taxon>
        <taxon>Myxococcus</taxon>
    </lineage>
</organism>
<dbReference type="Pfam" id="PF06114">
    <property type="entry name" value="Peptidase_M78"/>
    <property type="match status" value="1"/>
</dbReference>
<name>L7UEI0_MYXSD</name>
<dbReference type="OrthoDB" id="5382606at2"/>
<sequence>MTGHWLDEAVAASQLPTPQVFPRELATEVDSYLKVSMEFLPMLTTDGVRDWLGWRDFEYHEDEAPRRLHGCMVANAGGAVLLMDSEDSLEEQRFTLAHEVAHFVLDHLVPRDWALRMFGESIRPVLDGLRDPTPHELISSHFSRVPIGVQVKLMDRNQTGTIQSAKVLQAERRADRLAFEFLAPAALAMETLSQHSEDDGVEALATRFGLTRRAAHEYARMLVRPRRPERFSLVRMLGTDGRGQ</sequence>
<evidence type="ECO:0000259" key="1">
    <source>
        <dbReference type="Pfam" id="PF06114"/>
    </source>
</evidence>
<dbReference type="eggNOG" id="COG0501">
    <property type="taxonomic scope" value="Bacteria"/>
</dbReference>
<accession>L7UEI0</accession>
<proteinExistence type="predicted"/>
<dbReference type="HOGENOM" id="CLU_1150348_0_0_7"/>
<dbReference type="PATRIC" id="fig|1278073.3.peg.5063"/>
<gene>
    <name evidence="2" type="ordered locus">MYSTI_04992</name>
</gene>